<dbReference type="Proteomes" id="UP000250235">
    <property type="component" value="Unassembled WGS sequence"/>
</dbReference>
<dbReference type="EMBL" id="KV005025">
    <property type="protein sequence ID" value="KZV34622.1"/>
    <property type="molecule type" value="Genomic_DNA"/>
</dbReference>
<evidence type="ECO:0000313" key="3">
    <source>
        <dbReference type="Proteomes" id="UP000250235"/>
    </source>
</evidence>
<organism evidence="2 3">
    <name type="scientific">Dorcoceras hygrometricum</name>
    <dbReference type="NCBI Taxonomy" id="472368"/>
    <lineage>
        <taxon>Eukaryota</taxon>
        <taxon>Viridiplantae</taxon>
        <taxon>Streptophyta</taxon>
        <taxon>Embryophyta</taxon>
        <taxon>Tracheophyta</taxon>
        <taxon>Spermatophyta</taxon>
        <taxon>Magnoliopsida</taxon>
        <taxon>eudicotyledons</taxon>
        <taxon>Gunneridae</taxon>
        <taxon>Pentapetalae</taxon>
        <taxon>asterids</taxon>
        <taxon>lamiids</taxon>
        <taxon>Lamiales</taxon>
        <taxon>Gesneriaceae</taxon>
        <taxon>Didymocarpoideae</taxon>
        <taxon>Trichosporeae</taxon>
        <taxon>Loxocarpinae</taxon>
        <taxon>Dorcoceras</taxon>
    </lineage>
</organism>
<feature type="transmembrane region" description="Helical" evidence="1">
    <location>
        <begin position="44"/>
        <end position="68"/>
    </location>
</feature>
<evidence type="ECO:0000313" key="2">
    <source>
        <dbReference type="EMBL" id="KZV34622.1"/>
    </source>
</evidence>
<keyword evidence="1" id="KW-0812">Transmembrane</keyword>
<name>A0A2Z7BJR3_9LAMI</name>
<evidence type="ECO:0000256" key="1">
    <source>
        <dbReference type="SAM" id="Phobius"/>
    </source>
</evidence>
<keyword evidence="3" id="KW-1185">Reference proteome</keyword>
<sequence>MNFSRPKSQCVRWSGGEFAMCVGVGRGRRRSGGVEACGEKRRRWFFNFLCFLEIQIFLEIFRVAAVVLRYCGGVARRRQEWLAKAALCLAWRGWRAAPVESGDLLVRRLRSLKEGGDLSIWLWM</sequence>
<accession>A0A2Z7BJR3</accession>
<keyword evidence="1" id="KW-1133">Transmembrane helix</keyword>
<proteinExistence type="predicted"/>
<dbReference type="AlphaFoldDB" id="A0A2Z7BJR3"/>
<gene>
    <name evidence="2" type="ORF">F511_27323</name>
</gene>
<reference evidence="2 3" key="1">
    <citation type="journal article" date="2015" name="Proc. Natl. Acad. Sci. U.S.A.">
        <title>The resurrection genome of Boea hygrometrica: A blueprint for survival of dehydration.</title>
        <authorList>
            <person name="Xiao L."/>
            <person name="Yang G."/>
            <person name="Zhang L."/>
            <person name="Yang X."/>
            <person name="Zhao S."/>
            <person name="Ji Z."/>
            <person name="Zhou Q."/>
            <person name="Hu M."/>
            <person name="Wang Y."/>
            <person name="Chen M."/>
            <person name="Xu Y."/>
            <person name="Jin H."/>
            <person name="Xiao X."/>
            <person name="Hu G."/>
            <person name="Bao F."/>
            <person name="Hu Y."/>
            <person name="Wan P."/>
            <person name="Li L."/>
            <person name="Deng X."/>
            <person name="Kuang T."/>
            <person name="Xiang C."/>
            <person name="Zhu J.K."/>
            <person name="Oliver M.J."/>
            <person name="He Y."/>
        </authorList>
    </citation>
    <scope>NUCLEOTIDE SEQUENCE [LARGE SCALE GENOMIC DNA]</scope>
    <source>
        <strain evidence="3">cv. XS01</strain>
    </source>
</reference>
<keyword evidence="1" id="KW-0472">Membrane</keyword>
<protein>
    <submittedName>
        <fullName evidence="2">Uncharacterized protein</fullName>
    </submittedName>
</protein>